<dbReference type="Proteomes" id="UP000698173">
    <property type="component" value="Unassembled WGS sequence"/>
</dbReference>
<accession>A0A921FXF2</accession>
<evidence type="ECO:0000313" key="2">
    <source>
        <dbReference type="Proteomes" id="UP000698173"/>
    </source>
</evidence>
<dbReference type="EMBL" id="DYWT01000112">
    <property type="protein sequence ID" value="HJF31490.1"/>
    <property type="molecule type" value="Genomic_DNA"/>
</dbReference>
<organism evidence="1 2">
    <name type="scientific">Sporosarcina psychrophila</name>
    <name type="common">Bacillus psychrophilus</name>
    <dbReference type="NCBI Taxonomy" id="1476"/>
    <lineage>
        <taxon>Bacteria</taxon>
        <taxon>Bacillati</taxon>
        <taxon>Bacillota</taxon>
        <taxon>Bacilli</taxon>
        <taxon>Bacillales</taxon>
        <taxon>Caryophanaceae</taxon>
        <taxon>Sporosarcina</taxon>
    </lineage>
</organism>
<evidence type="ECO:0000313" key="1">
    <source>
        <dbReference type="EMBL" id="HJF31490.1"/>
    </source>
</evidence>
<reference evidence="1" key="2">
    <citation type="submission" date="2021-09" db="EMBL/GenBank/DDBJ databases">
        <authorList>
            <person name="Gilroy R."/>
        </authorList>
    </citation>
    <scope>NUCLEOTIDE SEQUENCE</scope>
    <source>
        <strain evidence="1">CHK171-7178</strain>
    </source>
</reference>
<name>A0A921FXF2_SPOPS</name>
<reference evidence="1" key="1">
    <citation type="journal article" date="2021" name="PeerJ">
        <title>Extensive microbial diversity within the chicken gut microbiome revealed by metagenomics and culture.</title>
        <authorList>
            <person name="Gilroy R."/>
            <person name="Ravi A."/>
            <person name="Getino M."/>
            <person name="Pursley I."/>
            <person name="Horton D.L."/>
            <person name="Alikhan N.F."/>
            <person name="Baker D."/>
            <person name="Gharbi K."/>
            <person name="Hall N."/>
            <person name="Watson M."/>
            <person name="Adriaenssens E.M."/>
            <person name="Foster-Nyarko E."/>
            <person name="Jarju S."/>
            <person name="Secka A."/>
            <person name="Antonio M."/>
            <person name="Oren A."/>
            <person name="Chaudhuri R.R."/>
            <person name="La Ragione R."/>
            <person name="Hildebrand F."/>
            <person name="Pallen M.J."/>
        </authorList>
    </citation>
    <scope>NUCLEOTIDE SEQUENCE</scope>
    <source>
        <strain evidence="1">CHK171-7178</strain>
    </source>
</reference>
<gene>
    <name evidence="1" type="ORF">K8V56_06895</name>
</gene>
<sequence length="19" mass="2233">MIGRAALGNPWQRENLQYD</sequence>
<proteinExistence type="predicted"/>
<comment type="caution">
    <text evidence="1">The sequence shown here is derived from an EMBL/GenBank/DDBJ whole genome shotgun (WGS) entry which is preliminary data.</text>
</comment>
<protein>
    <submittedName>
        <fullName evidence="1">Uncharacterized protein</fullName>
    </submittedName>
</protein>
<dbReference type="AlphaFoldDB" id="A0A921FXF2"/>